<evidence type="ECO:0000256" key="5">
    <source>
        <dbReference type="ARBA" id="ARBA00023136"/>
    </source>
</evidence>
<dbReference type="GO" id="GO:0005261">
    <property type="term" value="F:monoatomic cation channel activity"/>
    <property type="evidence" value="ECO:0007669"/>
    <property type="project" value="TreeGrafter"/>
</dbReference>
<comment type="caution">
    <text evidence="8">The sequence shown here is derived from an EMBL/GenBank/DDBJ whole genome shotgun (WGS) entry which is preliminary data.</text>
</comment>
<dbReference type="InterPro" id="IPR022409">
    <property type="entry name" value="PKD/Chitinase_dom"/>
</dbReference>
<dbReference type="OrthoDB" id="7794186at2"/>
<evidence type="ECO:0000256" key="1">
    <source>
        <dbReference type="ARBA" id="ARBA00004141"/>
    </source>
</evidence>
<dbReference type="EMBL" id="QWDE01000001">
    <property type="protein sequence ID" value="RFZ84639.1"/>
    <property type="molecule type" value="Genomic_DNA"/>
</dbReference>
<proteinExistence type="predicted"/>
<dbReference type="InterPro" id="IPR045828">
    <property type="entry name" value="PKD_Bacteroidetes"/>
</dbReference>
<sequence>MDRISTKVLLLTCCLFFLFAASGFAQTITIGTIDPGPYGQGSTIAAPFELNTSSGCTSSTNIFTLYLSDAAGNFSSATAIGTYKGFYGTFVNGIIPTGTPAGSGYKLRITSSDPAVLPTTSAPFTITASDGIQAGVTSQSINSDNPDVFGACIGTNNAAYPFVNASSNGAATTASFYNELSKTNEGTIAVDGHSFIAKAANYTVLARAESNGVVGTKAYTLINNVVNNSFGASGSNLVCLNDKNKLTYIVDVSTANGIQKNYPGIIYNVTWGDGSSTNYTLCDLVNSGGLIQHLYKAASCGNVVNGQVNVFQVDLQPTSPFCGKVGTLVTGYAKVLSPPINKISGPLTGCTNTLVSFNNSSETGQDPNAKTADCSNANAKYTWSVDGVVVALNYPVSQPFEHTFTSNGQHTVTLHLQDGSNICDVKDVETTICIQNAPKPSFTLPDGGAICTAGPLKPVNTSVVDEVCNTGTVYKWIVKGPQPITYLSGTNANSKDPVFNFTASGVYTVQLSINTASCGEVLSSTGTVAVNLTPTATLSPDALLCGKGLTLTFGPSGTVTKTILTGTQLELPGTYTWIVGGGAYSFANGTTANSKSPQILFNDYAVYTVKVTHVNNCGTATDSQQLAFQEAPVVTSGGDQTICEGSSATLEGNITGNVVSYKWSGGTGTFSPSRNVLQAVYTPSAAEISAGTVTLSLDALTTLAAPCNLISSTATIAITRKDNITSTATADVCTGQNFNYNITSANPLSTYSWTAVLTSGNATGFAATGSGPTISEIINATGTGDAVVTYIITPTTNGCPGNPFKLTVNVNRIPNISASPSAVCNTQAANVVITSSTANTTYTWTSIATTGVTGNSKQTTPVAISAIQDALTNTGNANGTVTYTITPYHGACSGAPIDVIVTVYPAPVQASAGPDEAICAGPTYQLKGNSPAPGTGVWTLASGQSGITFSDNTNPNAIVSGLQPGNVYQFIWSVYSSPSCPPTSDAVNITVDEPTIAGTVAGSTTTCSGSNSGLLTLSGNNGKVLSWESSTDGTTWVNIANITAQQSYLNLTQTTFYRAVVQNGGCNVERSSTATITVNQPVQIANAGADFTVCNAASAKLNGNSPLPYTGHWTQVSGPAVTFADAADPQTQVNGLISNNTYKFTWTITGLPPCGDSQDTVEVFDAPDVIASFKADKAEGCGPVTVQFSNTSSLITGTSFLWDFGDGSATSTEVNPVHTFHPKTDGRDTIYHVLLNLPGNCVQRSPFVLDILVRPATPIIKISPDELTGCGSLAIRAQNLSPGNNTGYDYYLYDNKGKLALPVIHKTDKSPVQFAALSPTVTTVYTLYAVATGFCGTTSESTHINITVSPAAFIARAFAKDNLHKGCAPLNATFVNISTSGDTFRYRITDANGKLVEEIQGSPTEQPYTFAKPGIYYVHTIAINDCAAVVSKDSIQFEAYALPEPNFDADIRSGCKAITVSFSNLTQANAGTPASSLSYDWDFGDGKHFSGFTPLPHTYSSKSPSYTVKLTVTNLATGCAQTITKTDFVKVTAAPNVDFTATPGFITSIPNYHFAFDDRTSGNPVSWHWDFGDGTTDIGQNPSHTYADTGTYKVTLRVLNREGCDSTISHNVQITGIPGQLYLPNAFMPTGSTTELQTFMAKGSGIESWHMQVFNNWGQLVWETTKLSSKGEPTEGWDGTFKGSPAPQGNYVWQATAHFLNGTDWKGMSYNNSLPKRTGIIHLLR</sequence>
<keyword evidence="3" id="KW-0677">Repeat</keyword>
<dbReference type="InterPro" id="IPR013783">
    <property type="entry name" value="Ig-like_fold"/>
</dbReference>
<keyword evidence="4" id="KW-1133">Transmembrane helix</keyword>
<dbReference type="Gene3D" id="2.60.40.10">
    <property type="entry name" value="Immunoglobulins"/>
    <property type="match status" value="7"/>
</dbReference>
<keyword evidence="5" id="KW-0472">Membrane</keyword>
<dbReference type="Pfam" id="PF19406">
    <property type="entry name" value="PKD_5"/>
    <property type="match status" value="2"/>
</dbReference>
<feature type="domain" description="PKD" evidence="7">
    <location>
        <begin position="1465"/>
        <end position="1514"/>
    </location>
</feature>
<keyword evidence="2" id="KW-0812">Transmembrane</keyword>
<dbReference type="SMART" id="SM00089">
    <property type="entry name" value="PKD"/>
    <property type="match status" value="4"/>
</dbReference>
<feature type="domain" description="PKD" evidence="7">
    <location>
        <begin position="1169"/>
        <end position="1220"/>
    </location>
</feature>
<dbReference type="PANTHER" id="PTHR46730:SF1">
    <property type="entry name" value="PLAT DOMAIN-CONTAINING PROTEIN"/>
    <property type="match status" value="1"/>
</dbReference>
<dbReference type="Pfam" id="PF18911">
    <property type="entry name" value="PKD_4"/>
    <property type="match status" value="2"/>
</dbReference>
<dbReference type="SUPFAM" id="SSF49299">
    <property type="entry name" value="PKD domain"/>
    <property type="match status" value="4"/>
</dbReference>
<keyword evidence="6" id="KW-0732">Signal</keyword>
<evidence type="ECO:0000313" key="9">
    <source>
        <dbReference type="Proteomes" id="UP000260823"/>
    </source>
</evidence>
<dbReference type="RefSeq" id="WP_117381541.1">
    <property type="nucleotide sequence ID" value="NZ_QWDE01000001.1"/>
</dbReference>
<evidence type="ECO:0000256" key="2">
    <source>
        <dbReference type="ARBA" id="ARBA00022692"/>
    </source>
</evidence>
<evidence type="ECO:0000256" key="4">
    <source>
        <dbReference type="ARBA" id="ARBA00022989"/>
    </source>
</evidence>
<comment type="subcellular location">
    <subcellularLocation>
        <location evidence="1">Membrane</location>
        <topology evidence="1">Multi-pass membrane protein</topology>
    </subcellularLocation>
</comment>
<dbReference type="CDD" id="cd00146">
    <property type="entry name" value="PKD"/>
    <property type="match status" value="2"/>
</dbReference>
<dbReference type="GO" id="GO:0005886">
    <property type="term" value="C:plasma membrane"/>
    <property type="evidence" value="ECO:0007669"/>
    <property type="project" value="TreeGrafter"/>
</dbReference>
<feature type="domain" description="PKD" evidence="7">
    <location>
        <begin position="1556"/>
        <end position="1615"/>
    </location>
</feature>
<feature type="signal peptide" evidence="6">
    <location>
        <begin position="1"/>
        <end position="25"/>
    </location>
</feature>
<gene>
    <name evidence="8" type="ORF">DYU05_03220</name>
</gene>
<dbReference type="InterPro" id="IPR035986">
    <property type="entry name" value="PKD_dom_sf"/>
</dbReference>
<protein>
    <submittedName>
        <fullName evidence="8">PKD domain-containing protein</fullName>
    </submittedName>
</protein>
<accession>A0A3E2NUJ1</accession>
<evidence type="ECO:0000259" key="7">
    <source>
        <dbReference type="PROSITE" id="PS50093"/>
    </source>
</evidence>
<keyword evidence="9" id="KW-1185">Reference proteome</keyword>
<dbReference type="Proteomes" id="UP000260823">
    <property type="component" value="Unassembled WGS sequence"/>
</dbReference>
<evidence type="ECO:0000256" key="3">
    <source>
        <dbReference type="ARBA" id="ARBA00022737"/>
    </source>
</evidence>
<name>A0A3E2NUJ1_9SPHI</name>
<dbReference type="PROSITE" id="PS50093">
    <property type="entry name" value="PKD"/>
    <property type="match status" value="3"/>
</dbReference>
<dbReference type="GO" id="GO:0006816">
    <property type="term" value="P:calcium ion transport"/>
    <property type="evidence" value="ECO:0007669"/>
    <property type="project" value="TreeGrafter"/>
</dbReference>
<feature type="chain" id="PRO_5017637466" evidence="6">
    <location>
        <begin position="26"/>
        <end position="1725"/>
    </location>
</feature>
<dbReference type="PANTHER" id="PTHR46730">
    <property type="entry name" value="POLYCYSTIN-1"/>
    <property type="match status" value="1"/>
</dbReference>
<evidence type="ECO:0000256" key="6">
    <source>
        <dbReference type="SAM" id="SignalP"/>
    </source>
</evidence>
<evidence type="ECO:0000313" key="8">
    <source>
        <dbReference type="EMBL" id="RFZ84639.1"/>
    </source>
</evidence>
<dbReference type="InterPro" id="IPR000601">
    <property type="entry name" value="PKD_dom"/>
</dbReference>
<reference evidence="8 9" key="1">
    <citation type="submission" date="2018-08" db="EMBL/GenBank/DDBJ databases">
        <title>Mucilaginibacter terrae sp. nov., isolated from manganese diggings.</title>
        <authorList>
            <person name="Huang Y."/>
            <person name="Zhou Z."/>
        </authorList>
    </citation>
    <scope>NUCLEOTIDE SEQUENCE [LARGE SCALE GENOMIC DNA]</scope>
    <source>
        <strain evidence="8 9">ZH6</strain>
    </source>
</reference>
<organism evidence="8 9">
    <name type="scientific">Mucilaginibacter terrenus</name>
    <dbReference type="NCBI Taxonomy" id="2482727"/>
    <lineage>
        <taxon>Bacteria</taxon>
        <taxon>Pseudomonadati</taxon>
        <taxon>Bacteroidota</taxon>
        <taxon>Sphingobacteriia</taxon>
        <taxon>Sphingobacteriales</taxon>
        <taxon>Sphingobacteriaceae</taxon>
        <taxon>Mucilaginibacter</taxon>
    </lineage>
</organism>